<feature type="region of interest" description="Disordered" evidence="2">
    <location>
        <begin position="194"/>
        <end position="213"/>
    </location>
</feature>
<feature type="signal peptide" evidence="3">
    <location>
        <begin position="1"/>
        <end position="24"/>
    </location>
</feature>
<dbReference type="Gene3D" id="3.10.250.10">
    <property type="entry name" value="SRCR-like domain"/>
    <property type="match status" value="1"/>
</dbReference>
<dbReference type="InterPro" id="IPR001190">
    <property type="entry name" value="SRCR"/>
</dbReference>
<dbReference type="AlphaFoldDB" id="A0A8J4BFK5"/>
<dbReference type="EMBL" id="BNCO01000039">
    <property type="protein sequence ID" value="GIL60299.1"/>
    <property type="molecule type" value="Genomic_DNA"/>
</dbReference>
<organism evidence="5 6">
    <name type="scientific">Volvox africanus</name>
    <dbReference type="NCBI Taxonomy" id="51714"/>
    <lineage>
        <taxon>Eukaryota</taxon>
        <taxon>Viridiplantae</taxon>
        <taxon>Chlorophyta</taxon>
        <taxon>core chlorophytes</taxon>
        <taxon>Chlorophyceae</taxon>
        <taxon>CS clade</taxon>
        <taxon>Chlamydomonadales</taxon>
        <taxon>Volvocaceae</taxon>
        <taxon>Volvox</taxon>
    </lineage>
</organism>
<reference evidence="5" key="1">
    <citation type="journal article" date="2021" name="Proc. Natl. Acad. Sci. U.S.A.">
        <title>Three genomes in the algal genus Volvox reveal the fate of a haploid sex-determining region after a transition to homothallism.</title>
        <authorList>
            <person name="Yamamoto K."/>
            <person name="Hamaji T."/>
            <person name="Kawai-Toyooka H."/>
            <person name="Matsuzaki R."/>
            <person name="Takahashi F."/>
            <person name="Nishimura Y."/>
            <person name="Kawachi M."/>
            <person name="Noguchi H."/>
            <person name="Minakuchi Y."/>
            <person name="Umen J.G."/>
            <person name="Toyoda A."/>
            <person name="Nozaki H."/>
        </authorList>
    </citation>
    <scope>NUCLEOTIDE SEQUENCE</scope>
    <source>
        <strain evidence="5">NIES-3780</strain>
    </source>
</reference>
<feature type="domain" description="SRCR" evidence="4">
    <location>
        <begin position="40"/>
        <end position="86"/>
    </location>
</feature>
<accession>A0A8J4BFK5</accession>
<keyword evidence="6" id="KW-1185">Reference proteome</keyword>
<name>A0A8J4BFK5_9CHLO</name>
<evidence type="ECO:0000256" key="3">
    <source>
        <dbReference type="SAM" id="SignalP"/>
    </source>
</evidence>
<evidence type="ECO:0000313" key="6">
    <source>
        <dbReference type="Proteomes" id="UP000747399"/>
    </source>
</evidence>
<comment type="caution">
    <text evidence="5">The sequence shown here is derived from an EMBL/GenBank/DDBJ whole genome shotgun (WGS) entry which is preliminary data.</text>
</comment>
<keyword evidence="3" id="KW-0732">Signal</keyword>
<dbReference type="Pfam" id="PF00530">
    <property type="entry name" value="SRCR"/>
    <property type="match status" value="1"/>
</dbReference>
<evidence type="ECO:0000256" key="1">
    <source>
        <dbReference type="ARBA" id="ARBA00023157"/>
    </source>
</evidence>
<keyword evidence="1" id="KW-1015">Disulfide bond</keyword>
<proteinExistence type="predicted"/>
<dbReference type="Proteomes" id="UP000747399">
    <property type="component" value="Unassembled WGS sequence"/>
</dbReference>
<sequence length="382" mass="41956">MAPILQQLFHLGFIAVLSLQYLAGGNVEALTRIVYQKNGVRLVGESKSQGRLEVLPRQPWATNGWVQVCDDTLTDLTAQNLCKMLGYRFGRKYYTAEVAFPVNVTHIKAGYISCYQQTNSRRLDEEMITTSTADDTITAEDPGVVHHQGRKLLAPSIGFINATSKAPFTCRFRVGTCNPLGPVAGLQCANIRKSLQPAPPPPPSPPTPPPSPPAVANYIHIIGNIIPGLDGAVEPNLCNAPNTAYTCLNYGRVEIEVNSPDTTNPEKIWAPVCNITDPLLASKVAKLACEQRYQEKKRPWLPYVWYIWASVSPTPFYIPNQAVNPDDFNPAAVKGYVNIMGGDFNNANKLQDLEYQVSTKRCDQNAMFAFSCSLASNDDAIP</sequence>
<dbReference type="GO" id="GO:0016020">
    <property type="term" value="C:membrane"/>
    <property type="evidence" value="ECO:0007669"/>
    <property type="project" value="InterPro"/>
</dbReference>
<evidence type="ECO:0000313" key="5">
    <source>
        <dbReference type="EMBL" id="GIL60299.1"/>
    </source>
</evidence>
<gene>
    <name evidence="5" type="ORF">Vafri_14929</name>
</gene>
<dbReference type="PROSITE" id="PS50287">
    <property type="entry name" value="SRCR_2"/>
    <property type="match status" value="1"/>
</dbReference>
<dbReference type="InterPro" id="IPR036772">
    <property type="entry name" value="SRCR-like_dom_sf"/>
</dbReference>
<evidence type="ECO:0000256" key="2">
    <source>
        <dbReference type="SAM" id="MobiDB-lite"/>
    </source>
</evidence>
<evidence type="ECO:0000259" key="4">
    <source>
        <dbReference type="PROSITE" id="PS50287"/>
    </source>
</evidence>
<protein>
    <recommendedName>
        <fullName evidence="4">SRCR domain-containing protein</fullName>
    </recommendedName>
</protein>
<dbReference type="SUPFAM" id="SSF56487">
    <property type="entry name" value="SRCR-like"/>
    <property type="match status" value="1"/>
</dbReference>
<feature type="compositionally biased region" description="Pro residues" evidence="2">
    <location>
        <begin position="197"/>
        <end position="213"/>
    </location>
</feature>
<feature type="chain" id="PRO_5035153598" description="SRCR domain-containing protein" evidence="3">
    <location>
        <begin position="25"/>
        <end position="382"/>
    </location>
</feature>